<comment type="similarity">
    <text evidence="3">Belongs to the G-alpha family. G(12) subfamily.</text>
</comment>
<dbReference type="GO" id="GO:0005737">
    <property type="term" value="C:cytoplasm"/>
    <property type="evidence" value="ECO:0007669"/>
    <property type="project" value="UniProtKB-SubCell"/>
</dbReference>
<evidence type="ECO:0000256" key="5">
    <source>
        <dbReference type="ARBA" id="ARBA00022553"/>
    </source>
</evidence>
<evidence type="ECO:0000256" key="14">
    <source>
        <dbReference type="PIRSR" id="PIRSR601019-1"/>
    </source>
</evidence>
<keyword evidence="5" id="KW-0597">Phosphoprotein</keyword>
<dbReference type="GO" id="GO:0031526">
    <property type="term" value="C:brush border membrane"/>
    <property type="evidence" value="ECO:0007669"/>
    <property type="project" value="TreeGrafter"/>
</dbReference>
<keyword evidence="11" id="KW-0564">Palmitate</keyword>
<evidence type="ECO:0000256" key="16">
    <source>
        <dbReference type="SAM" id="MobiDB-lite"/>
    </source>
</evidence>
<feature type="binding site" evidence="15">
    <location>
        <position position="212"/>
    </location>
    <ligand>
        <name>Mg(2+)</name>
        <dbReference type="ChEBI" id="CHEBI:18420"/>
    </ligand>
</feature>
<evidence type="ECO:0000313" key="17">
    <source>
        <dbReference type="Ensembl" id="ENSPNYP00000019823.1"/>
    </source>
</evidence>
<proteinExistence type="inferred from homology"/>
<sequence length="380" mass="44086">MSGVVRTLSRCLLPAEASRDPVGSKERSRERDAAQEREARRRSREIDAMIARERRAIRRLVKILLLGAGESGKSTFLKQMRIINGQEFDQKALLDFRDTIYENILKGMRVLVDARDKLGISWQSCENEKQGMLVMSWEGRVGASGVEPSEFQLYVMALSALWADAGIQEAYTRRSEFQLSESVKYFLDNLDRIGQLSYIPSKQDILFARKATKGIVEHDFVIKKIPFKMVDVGGQRSQRQKWFQCFDGITSILFMASSSEYDQVLMEDRRTNRLVESMNIFETIVNNKLFLNVSIILFLNKTDLLVEKIRTADIRKNFPEFRGDPRRLEDVQLFSRKRRNRGKPLFHHFTTAVDTENIRFVFHAVKDTILQENLKDIMLQ</sequence>
<dbReference type="SUPFAM" id="SSF52540">
    <property type="entry name" value="P-loop containing nucleoside triphosphate hydrolases"/>
    <property type="match status" value="1"/>
</dbReference>
<evidence type="ECO:0000256" key="3">
    <source>
        <dbReference type="ARBA" id="ARBA00010405"/>
    </source>
</evidence>
<dbReference type="InterPro" id="IPR011025">
    <property type="entry name" value="GproteinA_insert"/>
</dbReference>
<dbReference type="Pfam" id="PF00503">
    <property type="entry name" value="G-alpha"/>
    <property type="match status" value="1"/>
</dbReference>
<keyword evidence="12" id="KW-0807">Transducer</keyword>
<protein>
    <submittedName>
        <fullName evidence="17">G protein subunit alpha 12</fullName>
    </submittedName>
</protein>
<evidence type="ECO:0000256" key="12">
    <source>
        <dbReference type="ARBA" id="ARBA00023224"/>
    </source>
</evidence>
<dbReference type="InterPro" id="IPR001019">
    <property type="entry name" value="Gprotein_alpha_su"/>
</dbReference>
<evidence type="ECO:0000256" key="13">
    <source>
        <dbReference type="ARBA" id="ARBA00023288"/>
    </source>
</evidence>
<dbReference type="GO" id="GO:0005525">
    <property type="term" value="F:GTP binding"/>
    <property type="evidence" value="ECO:0007669"/>
    <property type="project" value="UniProtKB-KW"/>
</dbReference>
<dbReference type="FunFam" id="1.10.400.10:FF:000004">
    <property type="entry name" value="Guanine nucleotide-binding protein subunit alpha-12"/>
    <property type="match status" value="1"/>
</dbReference>
<dbReference type="PANTHER" id="PTHR10218:SF130">
    <property type="entry name" value="GUANINE NUCLEOTIDE-BINDING PROTEIN SUBUNIT ALPHA-12"/>
    <property type="match status" value="1"/>
</dbReference>
<dbReference type="PRINTS" id="PR00318">
    <property type="entry name" value="GPROTEINA"/>
</dbReference>
<name>A0A3B4GE01_9CICH</name>
<dbReference type="PANTHER" id="PTHR10218">
    <property type="entry name" value="GTP-BINDING PROTEIN ALPHA SUBUNIT"/>
    <property type="match status" value="1"/>
</dbReference>
<dbReference type="GO" id="GO:0003924">
    <property type="term" value="F:GTPase activity"/>
    <property type="evidence" value="ECO:0007669"/>
    <property type="project" value="InterPro"/>
</dbReference>
<keyword evidence="13" id="KW-0449">Lipoprotein</keyword>
<dbReference type="FunFam" id="3.40.50.300:FF:000754">
    <property type="entry name" value="Guanine nucleotide-binding protein subunit alpha-13"/>
    <property type="match status" value="1"/>
</dbReference>
<dbReference type="STRING" id="303518.ENSPNYP00000019823"/>
<dbReference type="Ensembl" id="ENSPNYT00000020311.1">
    <property type="protein sequence ID" value="ENSPNYP00000019823.1"/>
    <property type="gene ID" value="ENSPNYG00000014993.1"/>
</dbReference>
<dbReference type="GO" id="GO:0007266">
    <property type="term" value="P:Rho protein signal transduction"/>
    <property type="evidence" value="ECO:0007669"/>
    <property type="project" value="InterPro"/>
</dbReference>
<evidence type="ECO:0000256" key="6">
    <source>
        <dbReference type="ARBA" id="ARBA00022723"/>
    </source>
</evidence>
<dbReference type="Gene3D" id="3.40.50.300">
    <property type="entry name" value="P-loop containing nucleotide triphosphate hydrolases"/>
    <property type="match status" value="1"/>
</dbReference>
<dbReference type="InterPro" id="IPR000469">
    <property type="entry name" value="Gprotein_alpha_12/13"/>
</dbReference>
<evidence type="ECO:0000256" key="8">
    <source>
        <dbReference type="ARBA" id="ARBA00022842"/>
    </source>
</evidence>
<comment type="subcellular location">
    <subcellularLocation>
        <location evidence="1">Cytoplasm</location>
    </subcellularLocation>
    <subcellularLocation>
        <location evidence="2">Membrane</location>
        <topology evidence="2">Lipid-anchor</topology>
    </subcellularLocation>
</comment>
<accession>A0A3B4GE01</accession>
<dbReference type="GO" id="GO:0046872">
    <property type="term" value="F:metal ion binding"/>
    <property type="evidence" value="ECO:0007669"/>
    <property type="project" value="UniProtKB-KW"/>
</dbReference>
<dbReference type="GO" id="GO:0005834">
    <property type="term" value="C:heterotrimeric G-protein complex"/>
    <property type="evidence" value="ECO:0007669"/>
    <property type="project" value="TreeGrafter"/>
</dbReference>
<gene>
    <name evidence="17" type="primary">GNA12</name>
</gene>
<keyword evidence="4" id="KW-0963">Cytoplasm</keyword>
<dbReference type="GO" id="GO:0031683">
    <property type="term" value="F:G-protein beta/gamma-subunit complex binding"/>
    <property type="evidence" value="ECO:0007669"/>
    <property type="project" value="InterPro"/>
</dbReference>
<dbReference type="SMART" id="SM00275">
    <property type="entry name" value="G_alpha"/>
    <property type="match status" value="1"/>
</dbReference>
<evidence type="ECO:0000256" key="10">
    <source>
        <dbReference type="ARBA" id="ARBA00023136"/>
    </source>
</evidence>
<dbReference type="GO" id="GO:0007188">
    <property type="term" value="P:adenylate cyclase-modulating G protein-coupled receptor signaling pathway"/>
    <property type="evidence" value="ECO:0007669"/>
    <property type="project" value="TreeGrafter"/>
</dbReference>
<keyword evidence="10" id="KW-0472">Membrane</keyword>
<evidence type="ECO:0000256" key="1">
    <source>
        <dbReference type="ARBA" id="ARBA00004496"/>
    </source>
</evidence>
<dbReference type="PRINTS" id="PR00440">
    <property type="entry name" value="GPROTEINA12"/>
</dbReference>
<keyword evidence="8 15" id="KW-0460">Magnesium</keyword>
<evidence type="ECO:0000256" key="4">
    <source>
        <dbReference type="ARBA" id="ARBA00022490"/>
    </source>
</evidence>
<dbReference type="SUPFAM" id="SSF47895">
    <property type="entry name" value="Transducin (alpha subunit), insertion domain"/>
    <property type="match status" value="1"/>
</dbReference>
<evidence type="ECO:0000256" key="9">
    <source>
        <dbReference type="ARBA" id="ARBA00023134"/>
    </source>
</evidence>
<reference evidence="17" key="1">
    <citation type="submission" date="2023-09" db="UniProtKB">
        <authorList>
            <consortium name="Ensembl"/>
        </authorList>
    </citation>
    <scope>IDENTIFICATION</scope>
</reference>
<evidence type="ECO:0000256" key="11">
    <source>
        <dbReference type="ARBA" id="ARBA00023139"/>
    </source>
</evidence>
<feature type="binding site" evidence="14">
    <location>
        <begin position="231"/>
        <end position="235"/>
    </location>
    <ligand>
        <name>GTP</name>
        <dbReference type="ChEBI" id="CHEBI:37565"/>
    </ligand>
</feature>
<feature type="binding site" evidence="14">
    <location>
        <begin position="70"/>
        <end position="75"/>
    </location>
    <ligand>
        <name>GTP</name>
        <dbReference type="ChEBI" id="CHEBI:37565"/>
    </ligand>
</feature>
<evidence type="ECO:0000256" key="2">
    <source>
        <dbReference type="ARBA" id="ARBA00004635"/>
    </source>
</evidence>
<feature type="binding site" evidence="14">
    <location>
        <position position="352"/>
    </location>
    <ligand>
        <name>GTP</name>
        <dbReference type="ChEBI" id="CHEBI:37565"/>
    </ligand>
</feature>
<feature type="binding site" evidence="15">
    <location>
        <position position="74"/>
    </location>
    <ligand>
        <name>Mg(2+)</name>
        <dbReference type="ChEBI" id="CHEBI:18420"/>
    </ligand>
</feature>
<dbReference type="GO" id="GO:0031752">
    <property type="term" value="F:D5 dopamine receptor binding"/>
    <property type="evidence" value="ECO:0007669"/>
    <property type="project" value="TreeGrafter"/>
</dbReference>
<feature type="region of interest" description="Disordered" evidence="16">
    <location>
        <begin position="17"/>
        <end position="40"/>
    </location>
</feature>
<keyword evidence="7 14" id="KW-0547">Nucleotide-binding</keyword>
<keyword evidence="6 15" id="KW-0479">Metal-binding</keyword>
<dbReference type="Gene3D" id="1.10.400.10">
    <property type="entry name" value="GI Alpha 1, domain 2-like"/>
    <property type="match status" value="1"/>
</dbReference>
<evidence type="ECO:0000256" key="15">
    <source>
        <dbReference type="PIRSR" id="PIRSR601019-2"/>
    </source>
</evidence>
<dbReference type="InterPro" id="IPR027417">
    <property type="entry name" value="P-loop_NTPase"/>
</dbReference>
<dbReference type="CDD" id="cd00066">
    <property type="entry name" value="G-alpha"/>
    <property type="match status" value="1"/>
</dbReference>
<dbReference type="FunFam" id="3.40.50.300:FF:000692">
    <property type="entry name" value="Guanine nucleotide-binding protein subunit alpha"/>
    <property type="match status" value="1"/>
</dbReference>
<keyword evidence="9 14" id="KW-0342">GTP-binding</keyword>
<evidence type="ECO:0000256" key="7">
    <source>
        <dbReference type="ARBA" id="ARBA00022741"/>
    </source>
</evidence>
<dbReference type="AlphaFoldDB" id="A0A3B4GE01"/>
<dbReference type="PROSITE" id="PS51882">
    <property type="entry name" value="G_ALPHA"/>
    <property type="match status" value="1"/>
</dbReference>
<dbReference type="GeneTree" id="ENSGT00940000157636"/>
<organism evidence="17">
    <name type="scientific">Pundamilia nyererei</name>
    <dbReference type="NCBI Taxonomy" id="303518"/>
    <lineage>
        <taxon>Eukaryota</taxon>
        <taxon>Metazoa</taxon>
        <taxon>Chordata</taxon>
        <taxon>Craniata</taxon>
        <taxon>Vertebrata</taxon>
        <taxon>Euteleostomi</taxon>
        <taxon>Actinopterygii</taxon>
        <taxon>Neopterygii</taxon>
        <taxon>Teleostei</taxon>
        <taxon>Neoteleostei</taxon>
        <taxon>Acanthomorphata</taxon>
        <taxon>Ovalentaria</taxon>
        <taxon>Cichlomorphae</taxon>
        <taxon>Cichliformes</taxon>
        <taxon>Cichlidae</taxon>
        <taxon>African cichlids</taxon>
        <taxon>Pseudocrenilabrinae</taxon>
        <taxon>Haplochromini</taxon>
        <taxon>Pundamilia</taxon>
    </lineage>
</organism>
<feature type="binding site" evidence="14">
    <location>
        <begin position="300"/>
        <end position="303"/>
    </location>
    <ligand>
        <name>GTP</name>
        <dbReference type="ChEBI" id="CHEBI:37565"/>
    </ligand>
</feature>
<feature type="binding site" evidence="14">
    <location>
        <begin position="206"/>
        <end position="212"/>
    </location>
    <ligand>
        <name>GTP</name>
        <dbReference type="ChEBI" id="CHEBI:37565"/>
    </ligand>
</feature>